<evidence type="ECO:0000259" key="1">
    <source>
        <dbReference type="PROSITE" id="PS51459"/>
    </source>
</evidence>
<reference evidence="2" key="1">
    <citation type="submission" date="2018-06" db="EMBL/GenBank/DDBJ databases">
        <authorList>
            <person name="Zhirakovskaya E."/>
        </authorList>
    </citation>
    <scope>NUCLEOTIDE SEQUENCE</scope>
</reference>
<dbReference type="PANTHER" id="PTHR13504:SF38">
    <property type="entry name" value="FIDO DOMAIN-CONTAINING PROTEIN"/>
    <property type="match status" value="1"/>
</dbReference>
<dbReference type="InterPro" id="IPR040198">
    <property type="entry name" value="Fido_containing"/>
</dbReference>
<accession>A0A3B1AW58</accession>
<gene>
    <name evidence="2" type="ORF">MNBD_GAMMA22-3055</name>
</gene>
<sequence>MNPYLPNELPIQELDYQKLFALVGNANAELARYDGLLQGIPNPDVMLSPLTTQEAVLSSKIEGTQATVDEVLEHEAGLIKGGEKEKDIQEILNYRHALFISREHLENYPIKLGFICELHKILLDSVRGQDKTPGSFRKDQNWIGKAGCSIEEASFVPPSPLVLDEFLQKWETYIGIDDADFLLQTAVVHAQFELLHPFKDGNGRIGRLLIPLFLYQKKSLSQPMFYLSEYLEAHREEYYQRLKAISQDGDWNGWILFFLKAITVQAKQNSIRARSIMDLYEKIKTQIQEITHSQYSIYLLDAIFTKPIFRVSDLVKNLNKECDIHEKTTQGLLRQLKEAGILEELQAGSGRRSAILYFPRLINTAEGKEIS</sequence>
<dbReference type="Gene3D" id="1.10.3290.10">
    <property type="entry name" value="Fido-like domain"/>
    <property type="match status" value="1"/>
</dbReference>
<dbReference type="Pfam" id="PF13784">
    <property type="entry name" value="Fic_N"/>
    <property type="match status" value="1"/>
</dbReference>
<protein>
    <submittedName>
        <fullName evidence="2">Fic domain protein, Pden_3305 type</fullName>
    </submittedName>
</protein>
<dbReference type="InterPro" id="IPR048770">
    <property type="entry name" value="SoFic-like_C"/>
</dbReference>
<organism evidence="2">
    <name type="scientific">hydrothermal vent metagenome</name>
    <dbReference type="NCBI Taxonomy" id="652676"/>
    <lineage>
        <taxon>unclassified sequences</taxon>
        <taxon>metagenomes</taxon>
        <taxon>ecological metagenomes</taxon>
    </lineage>
</organism>
<dbReference type="EMBL" id="UOFS01000031">
    <property type="protein sequence ID" value="VAW97036.1"/>
    <property type="molecule type" value="Genomic_DNA"/>
</dbReference>
<dbReference type="Pfam" id="PF21248">
    <property type="entry name" value="SoFic-like_C"/>
    <property type="match status" value="1"/>
</dbReference>
<dbReference type="PANTHER" id="PTHR13504">
    <property type="entry name" value="FIDO DOMAIN-CONTAINING PROTEIN DDB_G0283145"/>
    <property type="match status" value="1"/>
</dbReference>
<evidence type="ECO:0000313" key="2">
    <source>
        <dbReference type="EMBL" id="VAW97036.1"/>
    </source>
</evidence>
<name>A0A3B1AW58_9ZZZZ</name>
<dbReference type="InterPro" id="IPR003812">
    <property type="entry name" value="Fido"/>
</dbReference>
<proteinExistence type="predicted"/>
<dbReference type="Pfam" id="PF02661">
    <property type="entry name" value="Fic"/>
    <property type="match status" value="1"/>
</dbReference>
<dbReference type="SUPFAM" id="SSF140931">
    <property type="entry name" value="Fic-like"/>
    <property type="match status" value="1"/>
</dbReference>
<dbReference type="PIRSF" id="PIRSF038925">
    <property type="entry name" value="AMP-prot_trans"/>
    <property type="match status" value="1"/>
</dbReference>
<dbReference type="InterPro" id="IPR036597">
    <property type="entry name" value="Fido-like_dom_sf"/>
</dbReference>
<feature type="domain" description="Fido" evidence="1">
    <location>
        <begin position="110"/>
        <end position="260"/>
    </location>
</feature>
<dbReference type="InterPro" id="IPR025758">
    <property type="entry name" value="Fic/DOC_N"/>
</dbReference>
<dbReference type="PROSITE" id="PS51459">
    <property type="entry name" value="FIDO"/>
    <property type="match status" value="1"/>
</dbReference>
<dbReference type="AlphaFoldDB" id="A0A3B1AW58"/>
<dbReference type="InterPro" id="IPR026287">
    <property type="entry name" value="SoFic-like"/>
</dbReference>